<evidence type="ECO:0000256" key="3">
    <source>
        <dbReference type="ARBA" id="ARBA00012180"/>
    </source>
</evidence>
<dbReference type="PANTHER" id="PTHR10642:SF26">
    <property type="entry name" value="RIBONUCLEASE H1"/>
    <property type="match status" value="1"/>
</dbReference>
<keyword evidence="4" id="KW-0540">Nuclease</keyword>
<dbReference type="RefSeq" id="WP_349054045.1">
    <property type="nucleotide sequence ID" value="NZ_JBBNPS010000013.1"/>
</dbReference>
<sequence length="199" mass="22288">MKKYYAVKAGKVPGIYRDWDSCKAQVHGFKGAIYKSFKTEEEALAFMGETREEKDDASYDVVAYVDGSYRHEDASYSYGVSMSWEGGSWEDSCRFTGEMASMRNVAGEILGATVAMKKALELGFCTMKLCYDYAGIEHWAKGEWKCNKKGTIDYKAFYDSVKDRLTVTFVKIEAHTGVEGNERADTLAKEATFSSTDEG</sequence>
<evidence type="ECO:0000256" key="2">
    <source>
        <dbReference type="ARBA" id="ARBA00005300"/>
    </source>
</evidence>
<accession>A0ABV1J6G0</accession>
<dbReference type="Proteomes" id="UP001481872">
    <property type="component" value="Unassembled WGS sequence"/>
</dbReference>
<dbReference type="InterPro" id="IPR012337">
    <property type="entry name" value="RNaseH-like_sf"/>
</dbReference>
<evidence type="ECO:0000313" key="9">
    <source>
        <dbReference type="EMBL" id="MEQ3353787.1"/>
    </source>
</evidence>
<keyword evidence="5" id="KW-0479">Metal-binding</keyword>
<dbReference type="PROSITE" id="PS50879">
    <property type="entry name" value="RNASE_H_1"/>
    <property type="match status" value="1"/>
</dbReference>
<keyword evidence="10" id="KW-1185">Reference proteome</keyword>
<comment type="caution">
    <text evidence="9">The sequence shown here is derived from an EMBL/GenBank/DDBJ whole genome shotgun (WGS) entry which is preliminary data.</text>
</comment>
<evidence type="ECO:0000256" key="5">
    <source>
        <dbReference type="ARBA" id="ARBA00022723"/>
    </source>
</evidence>
<evidence type="ECO:0000313" key="10">
    <source>
        <dbReference type="Proteomes" id="UP001481872"/>
    </source>
</evidence>
<keyword evidence="6" id="KW-0255">Endonuclease</keyword>
<dbReference type="SUPFAM" id="SSF53098">
    <property type="entry name" value="Ribonuclease H-like"/>
    <property type="match status" value="1"/>
</dbReference>
<dbReference type="Gene3D" id="3.40.970.10">
    <property type="entry name" value="Ribonuclease H1, N-terminal domain"/>
    <property type="match status" value="1"/>
</dbReference>
<dbReference type="SUPFAM" id="SSF55658">
    <property type="entry name" value="L9 N-domain-like"/>
    <property type="match status" value="1"/>
</dbReference>
<dbReference type="InterPro" id="IPR050092">
    <property type="entry name" value="RNase_H"/>
</dbReference>
<gene>
    <name evidence="9" type="ORF">AAA081_05665</name>
</gene>
<comment type="similarity">
    <text evidence="2">Belongs to the RNase H family.</text>
</comment>
<protein>
    <recommendedName>
        <fullName evidence="3">ribonuclease H</fullName>
        <ecNumber evidence="3">3.1.26.4</ecNumber>
    </recommendedName>
</protein>
<dbReference type="Pfam" id="PF00075">
    <property type="entry name" value="RNase_H"/>
    <property type="match status" value="1"/>
</dbReference>
<dbReference type="Pfam" id="PF01693">
    <property type="entry name" value="Cauli_VI"/>
    <property type="match status" value="1"/>
</dbReference>
<dbReference type="CDD" id="cd09277">
    <property type="entry name" value="RNase_HI_bacteria_like"/>
    <property type="match status" value="1"/>
</dbReference>
<dbReference type="InterPro" id="IPR037056">
    <property type="entry name" value="RNase_H1_N_sf"/>
</dbReference>
<keyword evidence="7" id="KW-0378">Hydrolase</keyword>
<evidence type="ECO:0000256" key="4">
    <source>
        <dbReference type="ARBA" id="ARBA00022722"/>
    </source>
</evidence>
<dbReference type="InterPro" id="IPR011320">
    <property type="entry name" value="RNase_H1_N"/>
</dbReference>
<organism evidence="9 10">
    <name type="scientific">Aedoeadaptatus acetigenes</name>
    <dbReference type="NCBI Taxonomy" id="2981723"/>
    <lineage>
        <taxon>Bacteria</taxon>
        <taxon>Bacillati</taxon>
        <taxon>Bacillota</taxon>
        <taxon>Tissierellia</taxon>
        <taxon>Tissierellales</taxon>
        <taxon>Peptoniphilaceae</taxon>
        <taxon>Aedoeadaptatus</taxon>
    </lineage>
</organism>
<dbReference type="EC" id="3.1.26.4" evidence="3"/>
<dbReference type="InterPro" id="IPR009027">
    <property type="entry name" value="Ribosomal_bL9/RNase_H1_N"/>
</dbReference>
<dbReference type="InterPro" id="IPR002156">
    <property type="entry name" value="RNaseH_domain"/>
</dbReference>
<evidence type="ECO:0000256" key="1">
    <source>
        <dbReference type="ARBA" id="ARBA00000077"/>
    </source>
</evidence>
<evidence type="ECO:0000256" key="7">
    <source>
        <dbReference type="ARBA" id="ARBA00022801"/>
    </source>
</evidence>
<name>A0ABV1J6G0_9FIRM</name>
<dbReference type="EMBL" id="JBBNPS010000013">
    <property type="protein sequence ID" value="MEQ3353787.1"/>
    <property type="molecule type" value="Genomic_DNA"/>
</dbReference>
<comment type="catalytic activity">
    <reaction evidence="1">
        <text>Endonucleolytic cleavage to 5'-phosphomonoester.</text>
        <dbReference type="EC" id="3.1.26.4"/>
    </reaction>
</comment>
<dbReference type="Gene3D" id="3.30.420.10">
    <property type="entry name" value="Ribonuclease H-like superfamily/Ribonuclease H"/>
    <property type="match status" value="1"/>
</dbReference>
<reference evidence="9 10" key="1">
    <citation type="submission" date="2024-04" db="EMBL/GenBank/DDBJ databases">
        <title>Human intestinal bacterial collection.</title>
        <authorList>
            <person name="Pauvert C."/>
            <person name="Hitch T.C.A."/>
            <person name="Clavel T."/>
        </authorList>
    </citation>
    <scope>NUCLEOTIDE SEQUENCE [LARGE SCALE GENOMIC DNA]</scope>
    <source>
        <strain evidence="9 10">CLA-SR-H026</strain>
    </source>
</reference>
<evidence type="ECO:0000256" key="6">
    <source>
        <dbReference type="ARBA" id="ARBA00022759"/>
    </source>
</evidence>
<dbReference type="InterPro" id="IPR036397">
    <property type="entry name" value="RNaseH_sf"/>
</dbReference>
<evidence type="ECO:0000259" key="8">
    <source>
        <dbReference type="PROSITE" id="PS50879"/>
    </source>
</evidence>
<proteinExistence type="inferred from homology"/>
<feature type="domain" description="RNase H type-1" evidence="8">
    <location>
        <begin position="57"/>
        <end position="193"/>
    </location>
</feature>
<dbReference type="PANTHER" id="PTHR10642">
    <property type="entry name" value="RIBONUCLEASE H1"/>
    <property type="match status" value="1"/>
</dbReference>